<sequence length="468" mass="55263">MNYSNYFQFYNEFLYQQHKSFLERVQKCEIEENKNIEEHCKHHIDENKEPNLIQEQNDQILKTREMKSTGTTSNISCPINKRNNSSTSESEIDSTKKSAKHLRRKRARRCLSKKLNSEEYETSSTSSAYSETELNILESSESNKMSHKGIKGFEETRENLQQKNEAFDGIDTEKVFDRNDISHSKTLKIEANRRLPENLRGLRNNAQDFSKSLSKIKATSEKFLYRDKSKFQVYPTQPLYQSHINSQHLIFDNQYQNSLFNQWNFFQLYEPRPNFFVHPHPTGVYKDIADKNESFNQIYLNHDESHRNQNEQNINQNHHNLNESHINLTKLYAANEQKIHTKLFQNPTETHQELTQALHNLNQLYINYNKPLIQPLSIPIQSPSTANIFKCDNCSKIFKSIVRLENHIEKHHSRKLAHKCKYCRSSFKRKSKLLNHQHKSHSEIFSSSKKSSVFHNVELLAQSDCHRN</sequence>
<feature type="compositionally biased region" description="Basic residues" evidence="2">
    <location>
        <begin position="97"/>
        <end position="108"/>
    </location>
</feature>
<dbReference type="Pfam" id="PF13894">
    <property type="entry name" value="zf-C2H2_4"/>
    <property type="match status" value="1"/>
</dbReference>
<feature type="domain" description="C2H2-type" evidence="3">
    <location>
        <begin position="389"/>
        <end position="416"/>
    </location>
</feature>
<evidence type="ECO:0000256" key="1">
    <source>
        <dbReference type="PROSITE-ProRule" id="PRU00042"/>
    </source>
</evidence>
<dbReference type="AlphaFoldDB" id="A0A9N9WTD8"/>
<dbReference type="SMART" id="SM00355">
    <property type="entry name" value="ZnF_C2H2"/>
    <property type="match status" value="2"/>
</dbReference>
<keyword evidence="1" id="KW-0862">Zinc</keyword>
<dbReference type="SUPFAM" id="SSF57667">
    <property type="entry name" value="beta-beta-alpha zinc fingers"/>
    <property type="match status" value="1"/>
</dbReference>
<reference evidence="4" key="2">
    <citation type="submission" date="2022-10" db="EMBL/GenBank/DDBJ databases">
        <authorList>
            <consortium name="ENA_rothamsted_submissions"/>
            <consortium name="culmorum"/>
            <person name="King R."/>
        </authorList>
    </citation>
    <scope>NUCLEOTIDE SEQUENCE</scope>
</reference>
<organism evidence="4 5">
    <name type="scientific">Chironomus riparius</name>
    <dbReference type="NCBI Taxonomy" id="315576"/>
    <lineage>
        <taxon>Eukaryota</taxon>
        <taxon>Metazoa</taxon>
        <taxon>Ecdysozoa</taxon>
        <taxon>Arthropoda</taxon>
        <taxon>Hexapoda</taxon>
        <taxon>Insecta</taxon>
        <taxon>Pterygota</taxon>
        <taxon>Neoptera</taxon>
        <taxon>Endopterygota</taxon>
        <taxon>Diptera</taxon>
        <taxon>Nematocera</taxon>
        <taxon>Chironomoidea</taxon>
        <taxon>Chironomidae</taxon>
        <taxon>Chironominae</taxon>
        <taxon>Chironomus</taxon>
    </lineage>
</organism>
<accession>A0A9N9WTD8</accession>
<dbReference type="PROSITE" id="PS00028">
    <property type="entry name" value="ZINC_FINGER_C2H2_1"/>
    <property type="match status" value="2"/>
</dbReference>
<gene>
    <name evidence="4" type="ORF">CHIRRI_LOCUS11261</name>
</gene>
<evidence type="ECO:0000313" key="4">
    <source>
        <dbReference type="EMBL" id="CAG9808421.1"/>
    </source>
</evidence>
<evidence type="ECO:0000259" key="3">
    <source>
        <dbReference type="PROSITE" id="PS50157"/>
    </source>
</evidence>
<feature type="compositionally biased region" description="Polar residues" evidence="2">
    <location>
        <begin position="68"/>
        <end position="89"/>
    </location>
</feature>
<protein>
    <recommendedName>
        <fullName evidence="3">C2H2-type domain-containing protein</fullName>
    </recommendedName>
</protein>
<keyword evidence="1" id="KW-0863">Zinc-finger</keyword>
<proteinExistence type="predicted"/>
<dbReference type="Gene3D" id="3.30.160.60">
    <property type="entry name" value="Classic Zinc Finger"/>
    <property type="match status" value="1"/>
</dbReference>
<feature type="region of interest" description="Disordered" evidence="2">
    <location>
        <begin position="65"/>
        <end position="108"/>
    </location>
</feature>
<dbReference type="InterPro" id="IPR036236">
    <property type="entry name" value="Znf_C2H2_sf"/>
</dbReference>
<keyword evidence="1" id="KW-0479">Metal-binding</keyword>
<name>A0A9N9WTD8_9DIPT</name>
<keyword evidence="5" id="KW-1185">Reference proteome</keyword>
<dbReference type="InterPro" id="IPR013087">
    <property type="entry name" value="Znf_C2H2_type"/>
</dbReference>
<dbReference type="PROSITE" id="PS50157">
    <property type="entry name" value="ZINC_FINGER_C2H2_2"/>
    <property type="match status" value="2"/>
</dbReference>
<reference evidence="4" key="1">
    <citation type="submission" date="2022-01" db="EMBL/GenBank/DDBJ databases">
        <authorList>
            <person name="King R."/>
        </authorList>
    </citation>
    <scope>NUCLEOTIDE SEQUENCE</scope>
</reference>
<evidence type="ECO:0000313" key="5">
    <source>
        <dbReference type="Proteomes" id="UP001153620"/>
    </source>
</evidence>
<dbReference type="GO" id="GO:0008270">
    <property type="term" value="F:zinc ion binding"/>
    <property type="evidence" value="ECO:0007669"/>
    <property type="project" value="UniProtKB-KW"/>
</dbReference>
<dbReference type="OrthoDB" id="40579at2759"/>
<dbReference type="Proteomes" id="UP001153620">
    <property type="component" value="Chromosome 3"/>
</dbReference>
<feature type="domain" description="C2H2-type" evidence="3">
    <location>
        <begin position="418"/>
        <end position="442"/>
    </location>
</feature>
<evidence type="ECO:0000256" key="2">
    <source>
        <dbReference type="SAM" id="MobiDB-lite"/>
    </source>
</evidence>
<dbReference type="EMBL" id="OU895879">
    <property type="protein sequence ID" value="CAG9808421.1"/>
    <property type="molecule type" value="Genomic_DNA"/>
</dbReference>